<dbReference type="SUPFAM" id="SSF52151">
    <property type="entry name" value="FabD/lysophospholipase-like"/>
    <property type="match status" value="1"/>
</dbReference>
<dbReference type="InterPro" id="IPR002641">
    <property type="entry name" value="PNPLA_dom"/>
</dbReference>
<protein>
    <submittedName>
        <fullName evidence="6">NTE family protein</fullName>
    </submittedName>
</protein>
<organism evidence="6 7">
    <name type="scientific">Umboniibacter marinipuniceus</name>
    <dbReference type="NCBI Taxonomy" id="569599"/>
    <lineage>
        <taxon>Bacteria</taxon>
        <taxon>Pseudomonadati</taxon>
        <taxon>Pseudomonadota</taxon>
        <taxon>Gammaproteobacteria</taxon>
        <taxon>Cellvibrionales</taxon>
        <taxon>Cellvibrionaceae</taxon>
        <taxon>Umboniibacter</taxon>
    </lineage>
</organism>
<evidence type="ECO:0000256" key="1">
    <source>
        <dbReference type="ARBA" id="ARBA00022801"/>
    </source>
</evidence>
<gene>
    <name evidence="6" type="ORF">DFR27_1389</name>
</gene>
<evidence type="ECO:0000259" key="5">
    <source>
        <dbReference type="PROSITE" id="PS51635"/>
    </source>
</evidence>
<comment type="caution">
    <text evidence="6">The sequence shown here is derived from an EMBL/GenBank/DDBJ whole genome shotgun (WGS) entry which is preliminary data.</text>
</comment>
<keyword evidence="1 4" id="KW-0378">Hydrolase</keyword>
<dbReference type="PANTHER" id="PTHR14226">
    <property type="entry name" value="NEUROPATHY TARGET ESTERASE/SWISS CHEESE D.MELANOGASTER"/>
    <property type="match status" value="1"/>
</dbReference>
<evidence type="ECO:0000256" key="3">
    <source>
        <dbReference type="ARBA" id="ARBA00023098"/>
    </source>
</evidence>
<evidence type="ECO:0000313" key="6">
    <source>
        <dbReference type="EMBL" id="RMA80033.1"/>
    </source>
</evidence>
<dbReference type="PROSITE" id="PS51635">
    <property type="entry name" value="PNPLA"/>
    <property type="match status" value="1"/>
</dbReference>
<dbReference type="EMBL" id="REFJ01000003">
    <property type="protein sequence ID" value="RMA80033.1"/>
    <property type="molecule type" value="Genomic_DNA"/>
</dbReference>
<keyword evidence="3 4" id="KW-0443">Lipid metabolism</keyword>
<dbReference type="GO" id="GO:0016787">
    <property type="term" value="F:hydrolase activity"/>
    <property type="evidence" value="ECO:0007669"/>
    <property type="project" value="UniProtKB-UniRule"/>
</dbReference>
<feature type="domain" description="PNPLA" evidence="5">
    <location>
        <begin position="13"/>
        <end position="170"/>
    </location>
</feature>
<dbReference type="Gene3D" id="3.40.1090.10">
    <property type="entry name" value="Cytosolic phospholipase A2 catalytic domain"/>
    <property type="match status" value="2"/>
</dbReference>
<evidence type="ECO:0000256" key="4">
    <source>
        <dbReference type="PROSITE-ProRule" id="PRU01161"/>
    </source>
</evidence>
<dbReference type="Proteomes" id="UP000267187">
    <property type="component" value="Unassembled WGS sequence"/>
</dbReference>
<sequence length="247" mass="26868">MTFNDYLLAPSHLALSSGFFGFYSHAATSAALWEAGYRPSSISGASAGALIGCLLACGLSSNAIAERLSLLQRSDFWRPGIGLGLLKPDGFKATLRQLVPQRRFEDTETPFSVSVYSVKERGTKVISSGDLIDGVFASCAIPFLFHPQRMRGDLLWDGGIKDRPGVAGVPDDGELLYLHIPSKSPWRRHVPLPERVRTTRLAVHGLPRSGPSKLALGPTIYGLAYQAVLAQMQRPYESVLNIDAETR</sequence>
<feature type="short sequence motif" description="DGA/G" evidence="4">
    <location>
        <begin position="157"/>
        <end position="159"/>
    </location>
</feature>
<dbReference type="OrthoDB" id="5290098at2"/>
<dbReference type="AlphaFoldDB" id="A0A3M0A4R7"/>
<reference evidence="6 7" key="1">
    <citation type="submission" date="2018-10" db="EMBL/GenBank/DDBJ databases">
        <title>Genomic Encyclopedia of Type Strains, Phase IV (KMG-IV): sequencing the most valuable type-strain genomes for metagenomic binning, comparative biology and taxonomic classification.</title>
        <authorList>
            <person name="Goeker M."/>
        </authorList>
    </citation>
    <scope>NUCLEOTIDE SEQUENCE [LARGE SCALE GENOMIC DNA]</scope>
    <source>
        <strain evidence="6 7">DSM 25080</strain>
    </source>
</reference>
<dbReference type="PANTHER" id="PTHR14226:SF29">
    <property type="entry name" value="NEUROPATHY TARGET ESTERASE SWS"/>
    <property type="match status" value="1"/>
</dbReference>
<dbReference type="InterPro" id="IPR050301">
    <property type="entry name" value="NTE"/>
</dbReference>
<dbReference type="GO" id="GO:0016042">
    <property type="term" value="P:lipid catabolic process"/>
    <property type="evidence" value="ECO:0007669"/>
    <property type="project" value="UniProtKB-UniRule"/>
</dbReference>
<keyword evidence="7" id="KW-1185">Reference proteome</keyword>
<evidence type="ECO:0000313" key="7">
    <source>
        <dbReference type="Proteomes" id="UP000267187"/>
    </source>
</evidence>
<feature type="short sequence motif" description="GXSXG" evidence="4">
    <location>
        <begin position="44"/>
        <end position="48"/>
    </location>
</feature>
<feature type="active site" description="Proton acceptor" evidence="4">
    <location>
        <position position="157"/>
    </location>
</feature>
<dbReference type="Pfam" id="PF01734">
    <property type="entry name" value="Patatin"/>
    <property type="match status" value="1"/>
</dbReference>
<accession>A0A3M0A4R7</accession>
<name>A0A3M0A4R7_9GAMM</name>
<dbReference type="RefSeq" id="WP_121876721.1">
    <property type="nucleotide sequence ID" value="NZ_REFJ01000003.1"/>
</dbReference>
<keyword evidence="2 4" id="KW-0442">Lipid degradation</keyword>
<comment type="caution">
    <text evidence="4">Lacks conserved residue(s) required for the propagation of feature annotation.</text>
</comment>
<evidence type="ECO:0000256" key="2">
    <source>
        <dbReference type="ARBA" id="ARBA00022963"/>
    </source>
</evidence>
<feature type="active site" description="Nucleophile" evidence="4">
    <location>
        <position position="46"/>
    </location>
</feature>
<proteinExistence type="predicted"/>
<dbReference type="InterPro" id="IPR016035">
    <property type="entry name" value="Acyl_Trfase/lysoPLipase"/>
</dbReference>